<reference evidence="1" key="1">
    <citation type="submission" date="2023-06" db="EMBL/GenBank/DDBJ databases">
        <authorList>
            <consortium name="Lawrence Berkeley National Laboratory"/>
            <person name="Ahrendt S."/>
            <person name="Sahu N."/>
            <person name="Indic B."/>
            <person name="Wong-Bajracharya J."/>
            <person name="Merenyi Z."/>
            <person name="Ke H.-M."/>
            <person name="Monk M."/>
            <person name="Kocsube S."/>
            <person name="Drula E."/>
            <person name="Lipzen A."/>
            <person name="Balint B."/>
            <person name="Henrissat B."/>
            <person name="Andreopoulos B."/>
            <person name="Martin F.M."/>
            <person name="Harder C.B."/>
            <person name="Rigling D."/>
            <person name="Ford K.L."/>
            <person name="Foster G.D."/>
            <person name="Pangilinan J."/>
            <person name="Papanicolaou A."/>
            <person name="Barry K."/>
            <person name="LaButti K."/>
            <person name="Viragh M."/>
            <person name="Koriabine M."/>
            <person name="Yan M."/>
            <person name="Riley R."/>
            <person name="Champramary S."/>
            <person name="Plett K.L."/>
            <person name="Tsai I.J."/>
            <person name="Slot J."/>
            <person name="Sipos G."/>
            <person name="Plett J."/>
            <person name="Nagy L.G."/>
            <person name="Grigoriev I.V."/>
        </authorList>
    </citation>
    <scope>NUCLEOTIDE SEQUENCE</scope>
    <source>
        <strain evidence="1">ICMP 16352</strain>
    </source>
</reference>
<protein>
    <submittedName>
        <fullName evidence="1">Uncharacterized protein</fullName>
    </submittedName>
</protein>
<keyword evidence="2" id="KW-1185">Reference proteome</keyword>
<sequence length="145" mass="16714">MDRLSRRLVATFLNSVPQTVRHRTMPQFHDMAGQFGWRKEIRHNKLRKIQRALVRQFDEMYGGNKRLCEVVSRGEIVPNDIDACKEVIKSVQVNIYDLVDHSATKVSLPIHETETALSKGTAEGHEMLRLFLRNILREQGKSSST</sequence>
<comment type="caution">
    <text evidence="1">The sequence shown here is derived from an EMBL/GenBank/DDBJ whole genome shotgun (WGS) entry which is preliminary data.</text>
</comment>
<dbReference type="Proteomes" id="UP001175227">
    <property type="component" value="Unassembled WGS sequence"/>
</dbReference>
<evidence type="ECO:0000313" key="2">
    <source>
        <dbReference type="Proteomes" id="UP001175227"/>
    </source>
</evidence>
<feature type="non-terminal residue" evidence="1">
    <location>
        <position position="145"/>
    </location>
</feature>
<accession>A0AA39PB36</accession>
<organism evidence="1 2">
    <name type="scientific">Armillaria novae-zelandiae</name>
    <dbReference type="NCBI Taxonomy" id="153914"/>
    <lineage>
        <taxon>Eukaryota</taxon>
        <taxon>Fungi</taxon>
        <taxon>Dikarya</taxon>
        <taxon>Basidiomycota</taxon>
        <taxon>Agaricomycotina</taxon>
        <taxon>Agaricomycetes</taxon>
        <taxon>Agaricomycetidae</taxon>
        <taxon>Agaricales</taxon>
        <taxon>Marasmiineae</taxon>
        <taxon>Physalacriaceae</taxon>
        <taxon>Armillaria</taxon>
    </lineage>
</organism>
<dbReference type="AlphaFoldDB" id="A0AA39PB36"/>
<name>A0AA39PB36_9AGAR</name>
<proteinExistence type="predicted"/>
<gene>
    <name evidence="1" type="ORF">IW261DRAFT_1475325</name>
</gene>
<evidence type="ECO:0000313" key="1">
    <source>
        <dbReference type="EMBL" id="KAK0480931.1"/>
    </source>
</evidence>
<dbReference type="EMBL" id="JAUEPR010000009">
    <property type="protein sequence ID" value="KAK0480931.1"/>
    <property type="molecule type" value="Genomic_DNA"/>
</dbReference>